<evidence type="ECO:0000256" key="1">
    <source>
        <dbReference type="SAM" id="MobiDB-lite"/>
    </source>
</evidence>
<protein>
    <submittedName>
        <fullName evidence="2">Uncharacterized protein</fullName>
    </submittedName>
</protein>
<proteinExistence type="predicted"/>
<name>A0A4D6M0J7_VIGUN</name>
<gene>
    <name evidence="2" type="ORF">DEO72_LG5g2149</name>
</gene>
<dbReference type="AlphaFoldDB" id="A0A4D6M0J7"/>
<dbReference type="Proteomes" id="UP000501690">
    <property type="component" value="Linkage Group LG5"/>
</dbReference>
<organism evidence="2 3">
    <name type="scientific">Vigna unguiculata</name>
    <name type="common">Cowpea</name>
    <dbReference type="NCBI Taxonomy" id="3917"/>
    <lineage>
        <taxon>Eukaryota</taxon>
        <taxon>Viridiplantae</taxon>
        <taxon>Streptophyta</taxon>
        <taxon>Embryophyta</taxon>
        <taxon>Tracheophyta</taxon>
        <taxon>Spermatophyta</taxon>
        <taxon>Magnoliopsida</taxon>
        <taxon>eudicotyledons</taxon>
        <taxon>Gunneridae</taxon>
        <taxon>Pentapetalae</taxon>
        <taxon>rosids</taxon>
        <taxon>fabids</taxon>
        <taxon>Fabales</taxon>
        <taxon>Fabaceae</taxon>
        <taxon>Papilionoideae</taxon>
        <taxon>50 kb inversion clade</taxon>
        <taxon>NPAAA clade</taxon>
        <taxon>indigoferoid/millettioid clade</taxon>
        <taxon>Phaseoleae</taxon>
        <taxon>Vigna</taxon>
    </lineage>
</organism>
<feature type="region of interest" description="Disordered" evidence="1">
    <location>
        <begin position="1"/>
        <end position="23"/>
    </location>
</feature>
<accession>A0A4D6M0J7</accession>
<sequence length="63" mass="6833">MVAPCSNLKLPRHREPATASPSSRLCRASFLVHPAATTMVAPPKLAGLPCRARKSQNHGHNHR</sequence>
<reference evidence="2 3" key="1">
    <citation type="submission" date="2019-04" db="EMBL/GenBank/DDBJ databases">
        <title>An improved genome assembly and genetic linkage map for asparagus bean, Vigna unguiculata ssp. sesquipedialis.</title>
        <authorList>
            <person name="Xia Q."/>
            <person name="Zhang R."/>
            <person name="Dong Y."/>
        </authorList>
    </citation>
    <scope>NUCLEOTIDE SEQUENCE [LARGE SCALE GENOMIC DNA]</scope>
    <source>
        <tissue evidence="2">Leaf</tissue>
    </source>
</reference>
<evidence type="ECO:0000313" key="3">
    <source>
        <dbReference type="Proteomes" id="UP000501690"/>
    </source>
</evidence>
<dbReference type="EMBL" id="CP039349">
    <property type="protein sequence ID" value="QCD94071.1"/>
    <property type="molecule type" value="Genomic_DNA"/>
</dbReference>
<keyword evidence="3" id="KW-1185">Reference proteome</keyword>
<evidence type="ECO:0000313" key="2">
    <source>
        <dbReference type="EMBL" id="QCD94071.1"/>
    </source>
</evidence>